<evidence type="ECO:0000313" key="8">
    <source>
        <dbReference type="Proteomes" id="UP000684084"/>
    </source>
</evidence>
<organism evidence="7 8">
    <name type="scientific">Rhizophagus irregularis</name>
    <dbReference type="NCBI Taxonomy" id="588596"/>
    <lineage>
        <taxon>Eukaryota</taxon>
        <taxon>Fungi</taxon>
        <taxon>Fungi incertae sedis</taxon>
        <taxon>Mucoromycota</taxon>
        <taxon>Glomeromycotina</taxon>
        <taxon>Glomeromycetes</taxon>
        <taxon>Glomerales</taxon>
        <taxon>Glomeraceae</taxon>
        <taxon>Rhizophagus</taxon>
    </lineage>
</organism>
<dbReference type="AlphaFoldDB" id="A0A915YM94"/>
<protein>
    <recommendedName>
        <fullName evidence="9">Zinc finger bed domain-containing protein ricesleeper 2-like</fullName>
    </recommendedName>
</protein>
<dbReference type="PANTHER" id="PTHR46481:SF10">
    <property type="entry name" value="ZINC FINGER BED DOMAIN-CONTAINING PROTEIN 39"/>
    <property type="match status" value="1"/>
</dbReference>
<evidence type="ECO:0000256" key="5">
    <source>
        <dbReference type="ARBA" id="ARBA00023242"/>
    </source>
</evidence>
<comment type="caution">
    <text evidence="7">The sequence shown here is derived from an EMBL/GenBank/DDBJ whole genome shotgun (WGS) entry which is preliminary data.</text>
</comment>
<keyword evidence="5" id="KW-0539">Nucleus</keyword>
<dbReference type="EMBL" id="CAGKOT010000001">
    <property type="protein sequence ID" value="CAB5290478.1"/>
    <property type="molecule type" value="Genomic_DNA"/>
</dbReference>
<name>A0A915YM94_9GLOM</name>
<evidence type="ECO:0000313" key="7">
    <source>
        <dbReference type="EMBL" id="CAB5290478.1"/>
    </source>
</evidence>
<evidence type="ECO:0000256" key="1">
    <source>
        <dbReference type="ARBA" id="ARBA00004123"/>
    </source>
</evidence>
<reference evidence="7" key="1">
    <citation type="submission" date="2020-05" db="EMBL/GenBank/DDBJ databases">
        <authorList>
            <person name="Rincon C."/>
            <person name="Sanders R I."/>
            <person name="Robbins C."/>
            <person name="Chaturvedi A."/>
        </authorList>
    </citation>
    <scope>NUCLEOTIDE SEQUENCE</scope>
    <source>
        <strain evidence="7">CHB12</strain>
    </source>
</reference>
<proteinExistence type="predicted"/>
<feature type="compositionally biased region" description="Acidic residues" evidence="6">
    <location>
        <begin position="1"/>
        <end position="22"/>
    </location>
</feature>
<evidence type="ECO:0000256" key="6">
    <source>
        <dbReference type="SAM" id="MobiDB-lite"/>
    </source>
</evidence>
<evidence type="ECO:0008006" key="9">
    <source>
        <dbReference type="Google" id="ProtNLM"/>
    </source>
</evidence>
<keyword evidence="4" id="KW-0862">Zinc</keyword>
<sequence>MTSEFEENDIEEMAEEKAEEEAEYKTEEEAKEEAEEEVKYETKKEAKYENEEEAESETEENQVDDTEIEEQIEKNIEHEVEQEKTNMKKYAFIPSADTIKNYIMTSFNDSQKKVASNLQNTSSKISFTIDAWTSSNNFSFLGITAHWILGVITDNASNNITFLKAVESDLSQRYIYYDSDDKHVRCLAHVINLAAQQVLTTFKATDNDESSNEEVGSLIVKDTPNRFENEKEAAINAINKLKIYYNKTDSTLYAVSLNLDKS</sequence>
<gene>
    <name evidence="7" type="ORF">CHRIB12_LOCUS32</name>
</gene>
<keyword evidence="2" id="KW-0479">Metal-binding</keyword>
<feature type="compositionally biased region" description="Acidic residues" evidence="6">
    <location>
        <begin position="50"/>
        <end position="67"/>
    </location>
</feature>
<dbReference type="PANTHER" id="PTHR46481">
    <property type="entry name" value="ZINC FINGER BED DOMAIN-CONTAINING PROTEIN 4"/>
    <property type="match status" value="1"/>
</dbReference>
<keyword evidence="3" id="KW-0863">Zinc-finger</keyword>
<accession>A0A915YM94</accession>
<dbReference type="GO" id="GO:0005634">
    <property type="term" value="C:nucleus"/>
    <property type="evidence" value="ECO:0007669"/>
    <property type="project" value="UniProtKB-SubCell"/>
</dbReference>
<comment type="subcellular location">
    <subcellularLocation>
        <location evidence="1">Nucleus</location>
    </subcellularLocation>
</comment>
<feature type="region of interest" description="Disordered" evidence="6">
    <location>
        <begin position="1"/>
        <end position="67"/>
    </location>
</feature>
<evidence type="ECO:0000256" key="2">
    <source>
        <dbReference type="ARBA" id="ARBA00022723"/>
    </source>
</evidence>
<feature type="compositionally biased region" description="Basic and acidic residues" evidence="6">
    <location>
        <begin position="37"/>
        <end position="49"/>
    </location>
</feature>
<evidence type="ECO:0000256" key="4">
    <source>
        <dbReference type="ARBA" id="ARBA00022833"/>
    </source>
</evidence>
<evidence type="ECO:0000256" key="3">
    <source>
        <dbReference type="ARBA" id="ARBA00022771"/>
    </source>
</evidence>
<dbReference type="InterPro" id="IPR052035">
    <property type="entry name" value="ZnF_BED_domain_contain"/>
</dbReference>
<dbReference type="GO" id="GO:0008270">
    <property type="term" value="F:zinc ion binding"/>
    <property type="evidence" value="ECO:0007669"/>
    <property type="project" value="UniProtKB-KW"/>
</dbReference>
<dbReference type="Proteomes" id="UP000684084">
    <property type="component" value="Unassembled WGS sequence"/>
</dbReference>
<dbReference type="OrthoDB" id="2432695at2759"/>